<gene>
    <name evidence="8" type="ORF">ANN_12976</name>
</gene>
<dbReference type="Proteomes" id="UP001148838">
    <property type="component" value="Unassembled WGS sequence"/>
</dbReference>
<dbReference type="PROSITE" id="PS00678">
    <property type="entry name" value="WD_REPEATS_1"/>
    <property type="match status" value="1"/>
</dbReference>
<evidence type="ECO:0000256" key="4">
    <source>
        <dbReference type="ARBA" id="ARBA00023242"/>
    </source>
</evidence>
<dbReference type="PROSITE" id="PS50082">
    <property type="entry name" value="WD_REPEATS_2"/>
    <property type="match status" value="1"/>
</dbReference>
<keyword evidence="2 5" id="KW-0853">WD repeat</keyword>
<evidence type="ECO:0000256" key="3">
    <source>
        <dbReference type="ARBA" id="ARBA00022737"/>
    </source>
</evidence>
<dbReference type="SMART" id="SM01033">
    <property type="entry name" value="BING4CT"/>
    <property type="match status" value="2"/>
</dbReference>
<evidence type="ECO:0000256" key="1">
    <source>
        <dbReference type="ARBA" id="ARBA00004604"/>
    </source>
</evidence>
<comment type="subcellular location">
    <subcellularLocation>
        <location evidence="1">Nucleus</location>
        <location evidence="1">Nucleolus</location>
    </subcellularLocation>
</comment>
<organism evidence="8 9">
    <name type="scientific">Periplaneta americana</name>
    <name type="common">American cockroach</name>
    <name type="synonym">Blatta americana</name>
    <dbReference type="NCBI Taxonomy" id="6978"/>
    <lineage>
        <taxon>Eukaryota</taxon>
        <taxon>Metazoa</taxon>
        <taxon>Ecdysozoa</taxon>
        <taxon>Arthropoda</taxon>
        <taxon>Hexapoda</taxon>
        <taxon>Insecta</taxon>
        <taxon>Pterygota</taxon>
        <taxon>Neoptera</taxon>
        <taxon>Polyneoptera</taxon>
        <taxon>Dictyoptera</taxon>
        <taxon>Blattodea</taxon>
        <taxon>Blattoidea</taxon>
        <taxon>Blattidae</taxon>
        <taxon>Blattinae</taxon>
        <taxon>Periplaneta</taxon>
    </lineage>
</organism>
<evidence type="ECO:0000256" key="2">
    <source>
        <dbReference type="ARBA" id="ARBA00022574"/>
    </source>
</evidence>
<feature type="repeat" description="WD" evidence="5">
    <location>
        <begin position="385"/>
        <end position="420"/>
    </location>
</feature>
<feature type="compositionally biased region" description="Polar residues" evidence="6">
    <location>
        <begin position="775"/>
        <end position="792"/>
    </location>
</feature>
<dbReference type="InterPro" id="IPR015943">
    <property type="entry name" value="WD40/YVTN_repeat-like_dom_sf"/>
</dbReference>
<evidence type="ECO:0000313" key="8">
    <source>
        <dbReference type="EMBL" id="KAJ4446281.1"/>
    </source>
</evidence>
<dbReference type="InterPro" id="IPR012952">
    <property type="entry name" value="BING4_C_dom"/>
</dbReference>
<dbReference type="Gene3D" id="3.30.420.10">
    <property type="entry name" value="Ribonuclease H-like superfamily/Ribonuclease H"/>
    <property type="match status" value="2"/>
</dbReference>
<dbReference type="Pfam" id="PF08149">
    <property type="entry name" value="BING4CT"/>
    <property type="match status" value="2"/>
</dbReference>
<dbReference type="SMART" id="SM00320">
    <property type="entry name" value="WD40"/>
    <property type="match status" value="3"/>
</dbReference>
<dbReference type="EMBL" id="JAJSOF020000009">
    <property type="protein sequence ID" value="KAJ4446281.1"/>
    <property type="molecule type" value="Genomic_DNA"/>
</dbReference>
<evidence type="ECO:0000256" key="5">
    <source>
        <dbReference type="PROSITE-ProRule" id="PRU00221"/>
    </source>
</evidence>
<dbReference type="InterPro" id="IPR036322">
    <property type="entry name" value="WD40_repeat_dom_sf"/>
</dbReference>
<evidence type="ECO:0000259" key="7">
    <source>
        <dbReference type="SMART" id="SM01033"/>
    </source>
</evidence>
<dbReference type="Pfam" id="PF00400">
    <property type="entry name" value="WD40"/>
    <property type="match status" value="1"/>
</dbReference>
<dbReference type="Pfam" id="PF01359">
    <property type="entry name" value="Transposase_1"/>
    <property type="match status" value="1"/>
</dbReference>
<feature type="domain" description="BING4 C-terminal" evidence="7">
    <location>
        <begin position="467"/>
        <end position="521"/>
    </location>
</feature>
<evidence type="ECO:0000313" key="9">
    <source>
        <dbReference type="Proteomes" id="UP001148838"/>
    </source>
</evidence>
<dbReference type="Gene3D" id="2.130.10.10">
    <property type="entry name" value="YVTN repeat-like/Quinoprotein amine dehydrogenase"/>
    <property type="match status" value="1"/>
</dbReference>
<dbReference type="PANTHER" id="PTHR14085">
    <property type="entry name" value="WD-REPEAT PROTEIN BING4"/>
    <property type="match status" value="1"/>
</dbReference>
<dbReference type="InterPro" id="IPR001888">
    <property type="entry name" value="Transposase_1"/>
</dbReference>
<feature type="domain" description="BING4 C-terminal" evidence="7">
    <location>
        <begin position="631"/>
        <end position="702"/>
    </location>
</feature>
<dbReference type="PROSITE" id="PS50294">
    <property type="entry name" value="WD_REPEATS_REGION"/>
    <property type="match status" value="1"/>
</dbReference>
<reference evidence="8 9" key="1">
    <citation type="journal article" date="2022" name="Allergy">
        <title>Genome assembly and annotation of Periplaneta americana reveal a comprehensive cockroach allergen profile.</title>
        <authorList>
            <person name="Wang L."/>
            <person name="Xiong Q."/>
            <person name="Saelim N."/>
            <person name="Wang L."/>
            <person name="Nong W."/>
            <person name="Wan A.T."/>
            <person name="Shi M."/>
            <person name="Liu X."/>
            <person name="Cao Q."/>
            <person name="Hui J.H.L."/>
            <person name="Sookrung N."/>
            <person name="Leung T.F."/>
            <person name="Tungtrongchitr A."/>
            <person name="Tsui S.K.W."/>
        </authorList>
    </citation>
    <scope>NUCLEOTIDE SEQUENCE [LARGE SCALE GENOMIC DNA]</scope>
    <source>
        <strain evidence="8">PWHHKU_190912</strain>
    </source>
</reference>
<feature type="region of interest" description="Disordered" evidence="6">
    <location>
        <begin position="772"/>
        <end position="807"/>
    </location>
</feature>
<proteinExistence type="predicted"/>
<protein>
    <recommendedName>
        <fullName evidence="7">BING4 C-terminal domain-containing protein</fullName>
    </recommendedName>
</protein>
<dbReference type="PANTHER" id="PTHR14085:SF3">
    <property type="entry name" value="WD REPEAT-CONTAINING PROTEIN 46"/>
    <property type="match status" value="1"/>
</dbReference>
<keyword evidence="4" id="KW-0539">Nucleus</keyword>
<dbReference type="InterPro" id="IPR040315">
    <property type="entry name" value="WDR46/Utp7"/>
</dbReference>
<keyword evidence="3" id="KW-0677">Repeat</keyword>
<sequence length="807" mass="92220">MNLVRNILGVNSLNFTDCVTASLKERFQESKILNTVENFAHGKEDKKTRYFSDNKSDSLKEGSTKQNEKILKKAEKSNRLKHKNEIKKSQKDIEALVTVVKFKNKPWRGRNFEDSKLSAIKGRPWNTKFKRVPVPKEKLARYSRGEGLHGDGIQTSFHQKKLKKYEANIEFSIEQAARTELLLSEEGGFLQPDEDEVSTQFTQQQIASSVDITSATKHFDLHLIEFGPYRMNYSRNGRYLLIGGKRGHVAAMDWVTKRLLCEVNVMEAIYDVRWLHVETMFAVAQKQWVYMYDNEGIELHCIKKLNSVLRMEFLPYHFLLATASEEGYLSWLDISIGQMVSQFNSKMGRLNLMTLNPYNAVVALGHPQGIVSMWSPNVREPLCKMLCHQHPLQGLAIDSQGKYMATSSVDRSLKIWDVRNLEGPLQEYKLHAVASNLAFSQRGLLAVGMGNVVEVYRDCCVKPAVRPYLKHKMSKRIGNLQFCPYEDVLGVATGGGFTSLIIPGKIVTGDEIWISHFTLETKQQSMHWRHSGSPVRTKFKQTLSVRKVMCTVFWDRKGILLIDFLPRGETMNADPQHTAAVLTEFGWELFDHPPYSPDLAPSDFHVFLHLKKFLSSGEHFGNDEELKTSVTHWFHSQAAKFYDRGIQKLIPRYDKCLNSDGSGEPNYDALESNPFQTKQQRREAEVKALLDKIQPEFITLDPTVITDVDIPTLKDKVEAKKKLLFVKPPKIDFQPRNKSGKKKGAVKAAQTKKIVQEEHKKDFVKSMKQTGIDDITTSGDGESSKISVQNEHYNVLDRFKPKKKKKN</sequence>
<dbReference type="InterPro" id="IPR019775">
    <property type="entry name" value="WD40_repeat_CS"/>
</dbReference>
<comment type="caution">
    <text evidence="8">The sequence shown here is derived from an EMBL/GenBank/DDBJ whole genome shotgun (WGS) entry which is preliminary data.</text>
</comment>
<evidence type="ECO:0000256" key="6">
    <source>
        <dbReference type="SAM" id="MobiDB-lite"/>
    </source>
</evidence>
<dbReference type="InterPro" id="IPR036397">
    <property type="entry name" value="RNaseH_sf"/>
</dbReference>
<dbReference type="InterPro" id="IPR001680">
    <property type="entry name" value="WD40_rpt"/>
</dbReference>
<keyword evidence="9" id="KW-1185">Reference proteome</keyword>
<feature type="region of interest" description="Disordered" evidence="6">
    <location>
        <begin position="734"/>
        <end position="753"/>
    </location>
</feature>
<name>A0ABQ8TK42_PERAM</name>
<dbReference type="SUPFAM" id="SSF50978">
    <property type="entry name" value="WD40 repeat-like"/>
    <property type="match status" value="1"/>
</dbReference>
<accession>A0ABQ8TK42</accession>